<name>A0A5C8PNM4_9HYPH</name>
<dbReference type="SUPFAM" id="SSF51735">
    <property type="entry name" value="NAD(P)-binding Rossmann-fold domains"/>
    <property type="match status" value="1"/>
</dbReference>
<dbReference type="Pfam" id="PF13561">
    <property type="entry name" value="adh_short_C2"/>
    <property type="match status" value="1"/>
</dbReference>
<dbReference type="GO" id="GO:0030497">
    <property type="term" value="P:fatty acid elongation"/>
    <property type="evidence" value="ECO:0007669"/>
    <property type="project" value="TreeGrafter"/>
</dbReference>
<dbReference type="FunFam" id="3.40.50.720:FF:000084">
    <property type="entry name" value="Short-chain dehydrogenase reductase"/>
    <property type="match status" value="1"/>
</dbReference>
<dbReference type="Gene3D" id="3.40.50.720">
    <property type="entry name" value="NAD(P)-binding Rossmann-like Domain"/>
    <property type="match status" value="1"/>
</dbReference>
<comment type="caution">
    <text evidence="3">The sequence shown here is derived from an EMBL/GenBank/DDBJ whole genome shotgun (WGS) entry which is preliminary data.</text>
</comment>
<feature type="domain" description="Ketoreductase" evidence="2">
    <location>
        <begin position="12"/>
        <end position="196"/>
    </location>
</feature>
<dbReference type="PANTHER" id="PTHR42760:SF123">
    <property type="entry name" value="OXIDOREDUCTASE"/>
    <property type="match status" value="1"/>
</dbReference>
<proteinExistence type="inferred from homology"/>
<dbReference type="AlphaFoldDB" id="A0A5C8PNM4"/>
<dbReference type="SMART" id="SM00822">
    <property type="entry name" value="PKS_KR"/>
    <property type="match status" value="1"/>
</dbReference>
<dbReference type="Proteomes" id="UP000321638">
    <property type="component" value="Unassembled WGS sequence"/>
</dbReference>
<dbReference type="CDD" id="cd05233">
    <property type="entry name" value="SDR_c"/>
    <property type="match status" value="1"/>
</dbReference>
<organism evidence="3 4">
    <name type="scientific">Vineibacter terrae</name>
    <dbReference type="NCBI Taxonomy" id="2586908"/>
    <lineage>
        <taxon>Bacteria</taxon>
        <taxon>Pseudomonadati</taxon>
        <taxon>Pseudomonadota</taxon>
        <taxon>Alphaproteobacteria</taxon>
        <taxon>Hyphomicrobiales</taxon>
        <taxon>Vineibacter</taxon>
    </lineage>
</organism>
<dbReference type="InterPro" id="IPR002347">
    <property type="entry name" value="SDR_fam"/>
</dbReference>
<dbReference type="InterPro" id="IPR057326">
    <property type="entry name" value="KR_dom"/>
</dbReference>
<dbReference type="GO" id="GO:0016616">
    <property type="term" value="F:oxidoreductase activity, acting on the CH-OH group of donors, NAD or NADP as acceptor"/>
    <property type="evidence" value="ECO:0007669"/>
    <property type="project" value="TreeGrafter"/>
</dbReference>
<dbReference type="PANTHER" id="PTHR42760">
    <property type="entry name" value="SHORT-CHAIN DEHYDROGENASES/REDUCTASES FAMILY MEMBER"/>
    <property type="match status" value="1"/>
</dbReference>
<dbReference type="PRINTS" id="PR00081">
    <property type="entry name" value="GDHRDH"/>
</dbReference>
<dbReference type="PROSITE" id="PS00061">
    <property type="entry name" value="ADH_SHORT"/>
    <property type="match status" value="1"/>
</dbReference>
<dbReference type="OrthoDB" id="9804774at2"/>
<accession>A0A5C8PNM4</accession>
<sequence>MAGGDWLGLSGRVCVVTGAGGGIGSAIAASFAAAGAHVALLDKNTETCRQTADALAAKGSKAIALACDTADPASVEAAAAAVTTALGPCDVLANNAGFLSPGALASLPLEAWNANIAVNLTGYFICAQVFGRAMLERKCGALVHIASIAATNPQPWSGAYSVTKAGVAMLSRQLAAEWGSQGVRSNAVSPGLIRTPMSEAFYQHEETAHRRAELVPAGRVGTPQDIADAVVWLASDRAAYVSGEEVIVDGGVTQTLMGLIPRPGFTQAATR</sequence>
<dbReference type="InterPro" id="IPR036291">
    <property type="entry name" value="NAD(P)-bd_dom_sf"/>
</dbReference>
<reference evidence="3 4" key="1">
    <citation type="submission" date="2019-06" db="EMBL/GenBank/DDBJ databases">
        <title>New taxonomy in bacterial strain CC-CFT640, isolated from vineyard.</title>
        <authorList>
            <person name="Lin S.-Y."/>
            <person name="Tsai C.-F."/>
            <person name="Young C.-C."/>
        </authorList>
    </citation>
    <scope>NUCLEOTIDE SEQUENCE [LARGE SCALE GENOMIC DNA]</scope>
    <source>
        <strain evidence="3 4">CC-CFT640</strain>
    </source>
</reference>
<gene>
    <name evidence="3" type="ORF">FHP25_12510</name>
</gene>
<comment type="similarity">
    <text evidence="1">Belongs to the short-chain dehydrogenases/reductases (SDR) family.</text>
</comment>
<evidence type="ECO:0000256" key="1">
    <source>
        <dbReference type="ARBA" id="ARBA00006484"/>
    </source>
</evidence>
<dbReference type="PRINTS" id="PR00080">
    <property type="entry name" value="SDRFAMILY"/>
</dbReference>
<dbReference type="EMBL" id="VDUZ01000012">
    <property type="protein sequence ID" value="TXL75915.1"/>
    <property type="molecule type" value="Genomic_DNA"/>
</dbReference>
<keyword evidence="4" id="KW-1185">Reference proteome</keyword>
<dbReference type="NCBIfam" id="NF005559">
    <property type="entry name" value="PRK07231.1"/>
    <property type="match status" value="1"/>
</dbReference>
<evidence type="ECO:0000313" key="4">
    <source>
        <dbReference type="Proteomes" id="UP000321638"/>
    </source>
</evidence>
<evidence type="ECO:0000259" key="2">
    <source>
        <dbReference type="SMART" id="SM00822"/>
    </source>
</evidence>
<dbReference type="InterPro" id="IPR020904">
    <property type="entry name" value="Sc_DH/Rdtase_CS"/>
</dbReference>
<evidence type="ECO:0000313" key="3">
    <source>
        <dbReference type="EMBL" id="TXL75915.1"/>
    </source>
</evidence>
<dbReference type="RefSeq" id="WP_147847276.1">
    <property type="nucleotide sequence ID" value="NZ_VDUZ01000012.1"/>
</dbReference>
<protein>
    <submittedName>
        <fullName evidence="3">SDR family oxidoreductase</fullName>
    </submittedName>
</protein>